<reference evidence="1 2" key="1">
    <citation type="journal article" date="2015" name="Int J Genomics">
        <title>Comparative Genomics Revealed Genetic Diversity and Species/Strain-Level Differences in Carbohydrate Metabolism of Three Probiotic Bifidobacterial Species.</title>
        <authorList>
            <person name="Odamaki T."/>
            <person name="Horigome A."/>
            <person name="Sugahara H."/>
            <person name="Hashikura N."/>
            <person name="Minami J."/>
            <person name="Xiao J.Z."/>
            <person name="Abe F."/>
        </authorList>
    </citation>
    <scope>NUCLEOTIDE SEQUENCE [LARGE SCALE GENOMIC DNA]</scope>
    <source>
        <strain evidence="1 2">MCC 1128</strain>
    </source>
</reference>
<comment type="caution">
    <text evidence="1">The sequence shown here is derived from an EMBL/GenBank/DDBJ whole genome shotgun (WGS) entry which is preliminary data.</text>
</comment>
<evidence type="ECO:0000313" key="2">
    <source>
        <dbReference type="Proteomes" id="UP000037193"/>
    </source>
</evidence>
<organism evidence="1 2">
    <name type="scientific">Bifidobacterium breve MCC 1128</name>
    <dbReference type="NCBI Taxonomy" id="1365965"/>
    <lineage>
        <taxon>Bacteria</taxon>
        <taxon>Bacillati</taxon>
        <taxon>Actinomycetota</taxon>
        <taxon>Actinomycetes</taxon>
        <taxon>Bifidobacteriales</taxon>
        <taxon>Bifidobacteriaceae</taxon>
        <taxon>Bifidobacterium</taxon>
    </lineage>
</organism>
<dbReference type="Proteomes" id="UP000037193">
    <property type="component" value="Unassembled WGS sequence"/>
</dbReference>
<dbReference type="PATRIC" id="fig|1365965.3.peg.28"/>
<protein>
    <submittedName>
        <fullName evidence="1">Uncharacterized protein</fullName>
    </submittedName>
</protein>
<evidence type="ECO:0000313" key="1">
    <source>
        <dbReference type="EMBL" id="KOA43345.1"/>
    </source>
</evidence>
<dbReference type="RefSeq" id="WP_016462862.1">
    <property type="nucleotide sequence ID" value="NZ_AVQD01000001.1"/>
</dbReference>
<gene>
    <name evidence="1" type="ORF">BBM1128_00150</name>
</gene>
<proteinExistence type="predicted"/>
<name>A0A0L7B799_BIFBR</name>
<sequence length="118" mass="12745">MSVEALHECSLKVTCFSPEPYVLSYTGMTAGQARRNLSQALKGVDPAAVEKETVAGLERARAEFAFHTADCAPSCFFDTAKGHGEYVCNCGEAFASREDWERHVVVAVIDAANEGGER</sequence>
<dbReference type="EMBL" id="AVQD01000001">
    <property type="protein sequence ID" value="KOA43345.1"/>
    <property type="molecule type" value="Genomic_DNA"/>
</dbReference>
<dbReference type="AlphaFoldDB" id="A0A0L7B799"/>
<accession>A0A0L7B799</accession>